<dbReference type="Proteomes" id="UP000225448">
    <property type="component" value="Segment"/>
</dbReference>
<protein>
    <submittedName>
        <fullName evidence="1">Uncharacterized protein</fullName>
    </submittedName>
</protein>
<evidence type="ECO:0000313" key="1">
    <source>
        <dbReference type="EMBL" id="ARV76883.1"/>
    </source>
</evidence>
<gene>
    <name evidence="1" type="ORF">PHABIO_252</name>
</gene>
<organism evidence="1 2">
    <name type="scientific">Pseudomonas phage Phabio</name>
    <dbReference type="NCBI Taxonomy" id="2006668"/>
    <lineage>
        <taxon>Viruses</taxon>
        <taxon>Duplodnaviria</taxon>
        <taxon>Heunggongvirae</taxon>
        <taxon>Uroviricota</taxon>
        <taxon>Caudoviricetes</taxon>
        <taxon>Chimalliviridae</taxon>
        <taxon>Phabiovirus</taxon>
        <taxon>Phabiovirus phabio</taxon>
    </lineage>
</organism>
<proteinExistence type="predicted"/>
<keyword evidence="2" id="KW-1185">Reference proteome</keyword>
<evidence type="ECO:0000313" key="2">
    <source>
        <dbReference type="Proteomes" id="UP000225448"/>
    </source>
</evidence>
<sequence>MKVPSAVVLMNKFIEAVVKLDDSGKLKLTVGSSLSTYLYEINGPDKDDGHYVYCDNIYCTVEYRHFTKDIRDVFTLTEENLSDCAQELYITLIGA</sequence>
<accession>A0A1Y0SYP4</accession>
<name>A0A1Y0SYP4_9CAUD</name>
<reference evidence="1 2" key="1">
    <citation type="submission" date="2017-05" db="EMBL/GenBank/DDBJ databases">
        <authorList>
            <person name="Song R."/>
            <person name="Chenine A.L."/>
            <person name="Ruprecht R.M."/>
        </authorList>
    </citation>
    <scope>NUCLEOTIDE SEQUENCE [LARGE SCALE GENOMIC DNA]</scope>
</reference>
<dbReference type="EMBL" id="MF042360">
    <property type="protein sequence ID" value="ARV76883.1"/>
    <property type="molecule type" value="Genomic_DNA"/>
</dbReference>